<dbReference type="AlphaFoldDB" id="A0A3L8PUF8"/>
<dbReference type="GO" id="GO:0016887">
    <property type="term" value="F:ATP hydrolysis activity"/>
    <property type="evidence" value="ECO:0007669"/>
    <property type="project" value="InterPro"/>
</dbReference>
<evidence type="ECO:0000256" key="1">
    <source>
        <dbReference type="ARBA" id="ARBA00004651"/>
    </source>
</evidence>
<evidence type="ECO:0000256" key="7">
    <source>
        <dbReference type="ARBA" id="ARBA00023136"/>
    </source>
</evidence>
<feature type="transmembrane region" description="Helical" evidence="8">
    <location>
        <begin position="196"/>
        <end position="214"/>
    </location>
</feature>
<organism evidence="12 13">
    <name type="scientific">Parashewanella curva</name>
    <dbReference type="NCBI Taxonomy" id="2338552"/>
    <lineage>
        <taxon>Bacteria</taxon>
        <taxon>Pseudomonadati</taxon>
        <taxon>Pseudomonadota</taxon>
        <taxon>Gammaproteobacteria</taxon>
        <taxon>Alteromonadales</taxon>
        <taxon>Shewanellaceae</taxon>
        <taxon>Parashewanella</taxon>
    </lineage>
</organism>
<dbReference type="PANTHER" id="PTHR43394">
    <property type="entry name" value="ATP-DEPENDENT PERMEASE MDL1, MITOCHONDRIAL"/>
    <property type="match status" value="1"/>
</dbReference>
<evidence type="ECO:0000259" key="10">
    <source>
        <dbReference type="PROSITE" id="PS50929"/>
    </source>
</evidence>
<dbReference type="RefSeq" id="WP_121839619.1">
    <property type="nucleotide sequence ID" value="NZ_ML014794.1"/>
</dbReference>
<dbReference type="Pfam" id="PF00005">
    <property type="entry name" value="ABC_tran"/>
    <property type="match status" value="1"/>
</dbReference>
<dbReference type="InterPro" id="IPR003439">
    <property type="entry name" value="ABC_transporter-like_ATP-bd"/>
</dbReference>
<keyword evidence="4" id="KW-0378">Hydrolase</keyword>
<keyword evidence="3" id="KW-0547">Nucleotide-binding</keyword>
<dbReference type="SMART" id="SM00382">
    <property type="entry name" value="AAA"/>
    <property type="match status" value="1"/>
</dbReference>
<evidence type="ECO:0000313" key="13">
    <source>
        <dbReference type="Proteomes" id="UP000281474"/>
    </source>
</evidence>
<sequence>MTEPLTTEIRLQQHPAECGAACLGIILEWMGNYQSTSHLRTLCGVNRDGATVAQLQKGAFQLGYKSIVKKKGLNALKKLNRPIILHWNLSHFVVLEQILEEKVYVNDPARGRRILSIDKLAEHFTGVCIEIEDKPSNEGEGANKFSFYDFLLPVFKQKATKFVLLPGIIFMVLEVIYAGLFHAYYDIAIANNLKNWVAIIGLSGIITIGLSWLINRISLKLQLYLNQDAEYRFNQSIIQNLSNKDIDFFDSHYDGEISHKVSGLRNLSNKLGQAVFTFFDTISITIVSLILILLINPPLFVVTIIPYLLLLVYRFKIKKQVKELTIEKSRVETEFNGHLNQRLFDLKRFGLMGMRFEILSPLMGRVFPKFTPDFELKKFLARYQTVSQTIDSVTPALILFCSCYLLIKGELSYGAYSFTYMLSLTVLPKIKQFQGHVDEYLNSKDIAIDSAAYYQTEEVIEETEVDVDAKDPKALFQLIDMGFGYNGIDCDLFQRKNLIIYKKDVLCLVGNSGSGKSTLFDLLSGQRKPITGYALYKGKPAFKNVDVGFVFANEEISGSLTEFLFSGNKPDVNKMKQVLKLVELDRRLGFHAENNSNTPLEPEQFSAGELQRLSLARALCYHSEVLFFDEAFSHVDAETSKRIIERLKQQGVTLIMVSHRSEISQLADYQFEVE</sequence>
<dbReference type="Pfam" id="PF00664">
    <property type="entry name" value="ABC_membrane"/>
    <property type="match status" value="1"/>
</dbReference>
<dbReference type="PROSITE" id="PS00211">
    <property type="entry name" value="ABC_TRANSPORTER_1"/>
    <property type="match status" value="1"/>
</dbReference>
<reference evidence="12 13" key="1">
    <citation type="submission" date="2018-09" db="EMBL/GenBank/DDBJ databases">
        <title>Phylogeny of the Shewanellaceae, and recommendation for two new genera, Pseudoshewanella and Parashewanella.</title>
        <authorList>
            <person name="Wang G."/>
        </authorList>
    </citation>
    <scope>NUCLEOTIDE SEQUENCE [LARGE SCALE GENOMIC DNA]</scope>
    <source>
        <strain evidence="12 13">C51</strain>
    </source>
</reference>
<evidence type="ECO:0000256" key="4">
    <source>
        <dbReference type="ARBA" id="ARBA00022801"/>
    </source>
</evidence>
<dbReference type="InterPro" id="IPR005074">
    <property type="entry name" value="Peptidase_C39"/>
</dbReference>
<feature type="domain" description="ABC transporter" evidence="9">
    <location>
        <begin position="476"/>
        <end position="673"/>
    </location>
</feature>
<dbReference type="Proteomes" id="UP000281474">
    <property type="component" value="Unassembled WGS sequence"/>
</dbReference>
<feature type="domain" description="Peptidase C39" evidence="11">
    <location>
        <begin position="12"/>
        <end position="131"/>
    </location>
</feature>
<comment type="subcellular location">
    <subcellularLocation>
        <location evidence="1">Cell membrane</location>
        <topology evidence="1">Multi-pass membrane protein</topology>
    </subcellularLocation>
</comment>
<dbReference type="GO" id="GO:0015421">
    <property type="term" value="F:ABC-type oligopeptide transporter activity"/>
    <property type="evidence" value="ECO:0007669"/>
    <property type="project" value="TreeGrafter"/>
</dbReference>
<keyword evidence="5 12" id="KW-0067">ATP-binding</keyword>
<dbReference type="Gene3D" id="3.40.50.300">
    <property type="entry name" value="P-loop containing nucleotide triphosphate hydrolases"/>
    <property type="match status" value="1"/>
</dbReference>
<protein>
    <submittedName>
        <fullName evidence="12">ATP-binding cassette domain-containing protein</fullName>
    </submittedName>
</protein>
<dbReference type="GO" id="GO:0005886">
    <property type="term" value="C:plasma membrane"/>
    <property type="evidence" value="ECO:0007669"/>
    <property type="project" value="UniProtKB-SubCell"/>
</dbReference>
<comment type="caution">
    <text evidence="12">The sequence shown here is derived from an EMBL/GenBank/DDBJ whole genome shotgun (WGS) entry which is preliminary data.</text>
</comment>
<dbReference type="EMBL" id="QZEI01000045">
    <property type="protein sequence ID" value="RLV59057.1"/>
    <property type="molecule type" value="Genomic_DNA"/>
</dbReference>
<evidence type="ECO:0000259" key="9">
    <source>
        <dbReference type="PROSITE" id="PS50893"/>
    </source>
</evidence>
<dbReference type="SUPFAM" id="SSF90123">
    <property type="entry name" value="ABC transporter transmembrane region"/>
    <property type="match status" value="1"/>
</dbReference>
<evidence type="ECO:0000259" key="11">
    <source>
        <dbReference type="PROSITE" id="PS50990"/>
    </source>
</evidence>
<feature type="domain" description="ABC transmembrane type-1" evidence="10">
    <location>
        <begin position="167"/>
        <end position="343"/>
    </location>
</feature>
<dbReference type="GO" id="GO:0008233">
    <property type="term" value="F:peptidase activity"/>
    <property type="evidence" value="ECO:0007669"/>
    <property type="project" value="InterPro"/>
</dbReference>
<accession>A0A3L8PUF8</accession>
<dbReference type="Gene3D" id="1.20.1560.10">
    <property type="entry name" value="ABC transporter type 1, transmembrane domain"/>
    <property type="match status" value="1"/>
</dbReference>
<evidence type="ECO:0000256" key="8">
    <source>
        <dbReference type="SAM" id="Phobius"/>
    </source>
</evidence>
<dbReference type="InterPro" id="IPR027417">
    <property type="entry name" value="P-loop_NTPase"/>
</dbReference>
<dbReference type="PROSITE" id="PS50893">
    <property type="entry name" value="ABC_TRANSPORTER_2"/>
    <property type="match status" value="1"/>
</dbReference>
<dbReference type="PANTHER" id="PTHR43394:SF1">
    <property type="entry name" value="ATP-BINDING CASSETTE SUB-FAMILY B MEMBER 10, MITOCHONDRIAL"/>
    <property type="match status" value="1"/>
</dbReference>
<evidence type="ECO:0000256" key="6">
    <source>
        <dbReference type="ARBA" id="ARBA00022989"/>
    </source>
</evidence>
<evidence type="ECO:0000313" key="12">
    <source>
        <dbReference type="EMBL" id="RLV59057.1"/>
    </source>
</evidence>
<dbReference type="PROSITE" id="PS50929">
    <property type="entry name" value="ABC_TM1F"/>
    <property type="match status" value="1"/>
</dbReference>
<keyword evidence="7 8" id="KW-0472">Membrane</keyword>
<dbReference type="InterPro" id="IPR011527">
    <property type="entry name" value="ABC1_TM_dom"/>
</dbReference>
<dbReference type="InterPro" id="IPR003593">
    <property type="entry name" value="AAA+_ATPase"/>
</dbReference>
<dbReference type="GO" id="GO:0005524">
    <property type="term" value="F:ATP binding"/>
    <property type="evidence" value="ECO:0007669"/>
    <property type="project" value="UniProtKB-KW"/>
</dbReference>
<dbReference type="SUPFAM" id="SSF52540">
    <property type="entry name" value="P-loop containing nucleoside triphosphate hydrolases"/>
    <property type="match status" value="1"/>
</dbReference>
<name>A0A3L8PUF8_9GAMM</name>
<gene>
    <name evidence="12" type="ORF">D5018_13990</name>
</gene>
<dbReference type="PROSITE" id="PS50990">
    <property type="entry name" value="PEPTIDASE_C39"/>
    <property type="match status" value="1"/>
</dbReference>
<dbReference type="Gene3D" id="3.90.70.10">
    <property type="entry name" value="Cysteine proteinases"/>
    <property type="match status" value="1"/>
</dbReference>
<dbReference type="GO" id="GO:0006508">
    <property type="term" value="P:proteolysis"/>
    <property type="evidence" value="ECO:0007669"/>
    <property type="project" value="InterPro"/>
</dbReference>
<keyword evidence="6 8" id="KW-1133">Transmembrane helix</keyword>
<proteinExistence type="predicted"/>
<evidence type="ECO:0000256" key="2">
    <source>
        <dbReference type="ARBA" id="ARBA00022692"/>
    </source>
</evidence>
<keyword evidence="2 8" id="KW-0812">Transmembrane</keyword>
<dbReference type="InterPro" id="IPR017871">
    <property type="entry name" value="ABC_transporter-like_CS"/>
</dbReference>
<evidence type="ECO:0000256" key="3">
    <source>
        <dbReference type="ARBA" id="ARBA00022741"/>
    </source>
</evidence>
<feature type="transmembrane region" description="Helical" evidence="8">
    <location>
        <begin position="162"/>
        <end position="184"/>
    </location>
</feature>
<evidence type="ECO:0000256" key="5">
    <source>
        <dbReference type="ARBA" id="ARBA00022840"/>
    </source>
</evidence>
<keyword evidence="13" id="KW-1185">Reference proteome</keyword>
<dbReference type="InterPro" id="IPR036640">
    <property type="entry name" value="ABC1_TM_sf"/>
</dbReference>
<dbReference type="OrthoDB" id="9806127at2"/>
<dbReference type="Pfam" id="PF03412">
    <property type="entry name" value="Peptidase_C39"/>
    <property type="match status" value="1"/>
</dbReference>
<dbReference type="InterPro" id="IPR039421">
    <property type="entry name" value="Type_1_exporter"/>
</dbReference>